<proteinExistence type="predicted"/>
<reference evidence="2 3" key="1">
    <citation type="submission" date="2016-10" db="EMBL/GenBank/DDBJ databases">
        <authorList>
            <person name="de Groot N.N."/>
        </authorList>
    </citation>
    <scope>NUCLEOTIDE SEQUENCE [LARGE SCALE GENOMIC DNA]</scope>
    <source>
        <strain evidence="2 3">MP1X4</strain>
    </source>
</reference>
<dbReference type="AlphaFoldDB" id="A0A1H2BYJ3"/>
<evidence type="ECO:0000313" key="3">
    <source>
        <dbReference type="Proteomes" id="UP000199679"/>
    </source>
</evidence>
<evidence type="ECO:0000313" key="2">
    <source>
        <dbReference type="EMBL" id="SDT62979.1"/>
    </source>
</evidence>
<feature type="signal peptide" evidence="1">
    <location>
        <begin position="1"/>
        <end position="21"/>
    </location>
</feature>
<dbReference type="Proteomes" id="UP000199679">
    <property type="component" value="Chromosome I"/>
</dbReference>
<sequence>MVMKKIIMIVLLAAGLNQAKAQQLLQVKPLVPLSGGLNNYLKPDNAPLLSPLHQPKLDSASKTQFMGLDNNAVIVYDRMPTTNTSNVDRMPIVVPGEPGVKYTMLVEKVRLITDADNKPVVAP</sequence>
<gene>
    <name evidence="2" type="ORF">SAMN05216490_4442</name>
</gene>
<protein>
    <submittedName>
        <fullName evidence="2">Uncharacterized protein</fullName>
    </submittedName>
</protein>
<dbReference type="EMBL" id="LT629740">
    <property type="protein sequence ID" value="SDT62979.1"/>
    <property type="molecule type" value="Genomic_DNA"/>
</dbReference>
<evidence type="ECO:0000256" key="1">
    <source>
        <dbReference type="SAM" id="SignalP"/>
    </source>
</evidence>
<feature type="chain" id="PRO_5009270545" evidence="1">
    <location>
        <begin position="22"/>
        <end position="123"/>
    </location>
</feature>
<keyword evidence="3" id="KW-1185">Reference proteome</keyword>
<organism evidence="2 3">
    <name type="scientific">Mucilaginibacter mallensis</name>
    <dbReference type="NCBI Taxonomy" id="652787"/>
    <lineage>
        <taxon>Bacteria</taxon>
        <taxon>Pseudomonadati</taxon>
        <taxon>Bacteroidota</taxon>
        <taxon>Sphingobacteriia</taxon>
        <taxon>Sphingobacteriales</taxon>
        <taxon>Sphingobacteriaceae</taxon>
        <taxon>Mucilaginibacter</taxon>
    </lineage>
</organism>
<name>A0A1H2BYJ3_MUCMA</name>
<accession>A0A1H2BYJ3</accession>
<keyword evidence="1" id="KW-0732">Signal</keyword>